<dbReference type="Proteomes" id="UP000824264">
    <property type="component" value="Unassembled WGS sequence"/>
</dbReference>
<name>A0A9D1R241_9BACT</name>
<accession>A0A9D1R241</accession>
<proteinExistence type="predicted"/>
<evidence type="ECO:0000313" key="3">
    <source>
        <dbReference type="Proteomes" id="UP000824264"/>
    </source>
</evidence>
<feature type="domain" description="Bacteriophage phiJL001 Gp84 C-terminal" evidence="1">
    <location>
        <begin position="179"/>
        <end position="250"/>
    </location>
</feature>
<gene>
    <name evidence="2" type="ORF">H9874_07940</name>
</gene>
<organism evidence="2 3">
    <name type="scientific">Candidatus Bilophila faecipullorum</name>
    <dbReference type="NCBI Taxonomy" id="2838482"/>
    <lineage>
        <taxon>Bacteria</taxon>
        <taxon>Pseudomonadati</taxon>
        <taxon>Thermodesulfobacteriota</taxon>
        <taxon>Desulfovibrionia</taxon>
        <taxon>Desulfovibrionales</taxon>
        <taxon>Desulfovibrionaceae</taxon>
        <taxon>Bilophila</taxon>
    </lineage>
</organism>
<dbReference type="InterPro" id="IPR018964">
    <property type="entry name" value="Phage_phiJL001_Gp84_C"/>
</dbReference>
<comment type="caution">
    <text evidence="2">The sequence shown here is derived from an EMBL/GenBank/DDBJ whole genome shotgun (WGS) entry which is preliminary data.</text>
</comment>
<evidence type="ECO:0000259" key="1">
    <source>
        <dbReference type="Pfam" id="PF09356"/>
    </source>
</evidence>
<sequence length="258" mass="27465">MRPVLPQLVELYEIIAADAVHTLTTGRETIEWRGAAWTPAAIERGELRGSVDGKAATVTLTACMDALFTRYLASLPILPTRVNIYEHEPESGATVQVFGGVVLEVVPGADASRVSVSCLSSSCILDALLPQMIYSGQCQFVLFDAGCGLSRAEWGVTAPVAPDGLRLVSPAFAAYPDGYFTRGYVEAGGDFRFVTAHAGDTLTLQLPFDERVRNGVSVIAFPGCDGSPATCRERFGNGARFGGCASIPSRNPVVWGFK</sequence>
<evidence type="ECO:0000313" key="2">
    <source>
        <dbReference type="EMBL" id="HIW79058.1"/>
    </source>
</evidence>
<protein>
    <submittedName>
        <fullName evidence="2">Phage BR0599 family protein</fullName>
    </submittedName>
</protein>
<dbReference type="Pfam" id="PF09356">
    <property type="entry name" value="Phage_BR0599"/>
    <property type="match status" value="1"/>
</dbReference>
<dbReference type="AlphaFoldDB" id="A0A9D1R241"/>
<dbReference type="EMBL" id="DXGI01000305">
    <property type="protein sequence ID" value="HIW79058.1"/>
    <property type="molecule type" value="Genomic_DNA"/>
</dbReference>
<dbReference type="Pfam" id="PF09931">
    <property type="entry name" value="Phage_phiJL001_Gp84_N"/>
    <property type="match status" value="1"/>
</dbReference>
<reference evidence="2" key="2">
    <citation type="submission" date="2021-04" db="EMBL/GenBank/DDBJ databases">
        <authorList>
            <person name="Gilroy R."/>
        </authorList>
    </citation>
    <scope>NUCLEOTIDE SEQUENCE</scope>
    <source>
        <strain evidence="2">ChiSxjej5B17-1746</strain>
    </source>
</reference>
<reference evidence="2" key="1">
    <citation type="journal article" date="2021" name="PeerJ">
        <title>Extensive microbial diversity within the chicken gut microbiome revealed by metagenomics and culture.</title>
        <authorList>
            <person name="Gilroy R."/>
            <person name="Ravi A."/>
            <person name="Getino M."/>
            <person name="Pursley I."/>
            <person name="Horton D.L."/>
            <person name="Alikhan N.F."/>
            <person name="Baker D."/>
            <person name="Gharbi K."/>
            <person name="Hall N."/>
            <person name="Watson M."/>
            <person name="Adriaenssens E.M."/>
            <person name="Foster-Nyarko E."/>
            <person name="Jarju S."/>
            <person name="Secka A."/>
            <person name="Antonio M."/>
            <person name="Oren A."/>
            <person name="Chaudhuri R.R."/>
            <person name="La Ragione R."/>
            <person name="Hildebrand F."/>
            <person name="Pallen M.J."/>
        </authorList>
    </citation>
    <scope>NUCLEOTIDE SEQUENCE</scope>
    <source>
        <strain evidence="2">ChiSxjej5B17-1746</strain>
    </source>
</reference>